<gene>
    <name evidence="9" type="primary">LOC108820956</name>
</gene>
<dbReference type="OrthoDB" id="1928519at2759"/>
<accession>A0A6J0KNG4</accession>
<feature type="compositionally biased region" description="Low complexity" evidence="6">
    <location>
        <begin position="388"/>
        <end position="399"/>
    </location>
</feature>
<keyword evidence="4" id="KW-0238">DNA-binding</keyword>
<keyword evidence="2 5" id="KW-0863">Zinc-finger</keyword>
<evidence type="ECO:0000259" key="7">
    <source>
        <dbReference type="PROSITE" id="PS50103"/>
    </source>
</evidence>
<feature type="region of interest" description="Disordered" evidence="6">
    <location>
        <begin position="254"/>
        <end position="356"/>
    </location>
</feature>
<proteinExistence type="predicted"/>
<dbReference type="KEGG" id="rsz:108820956"/>
<evidence type="ECO:0000256" key="6">
    <source>
        <dbReference type="SAM" id="MobiDB-lite"/>
    </source>
</evidence>
<dbReference type="AlphaFoldDB" id="A0A6J0KNG4"/>
<reference evidence="9" key="1">
    <citation type="submission" date="2025-08" db="UniProtKB">
        <authorList>
            <consortium name="RefSeq"/>
        </authorList>
    </citation>
    <scope>IDENTIFICATION</scope>
    <source>
        <tissue evidence="9">Leaf</tissue>
    </source>
</reference>
<dbReference type="PROSITE" id="PS50103">
    <property type="entry name" value="ZF_C3H1"/>
    <property type="match status" value="1"/>
</dbReference>
<feature type="region of interest" description="Disordered" evidence="6">
    <location>
        <begin position="154"/>
        <end position="184"/>
    </location>
</feature>
<dbReference type="InterPro" id="IPR036855">
    <property type="entry name" value="Znf_CCCH_sf"/>
</dbReference>
<dbReference type="PANTHER" id="PTHR33400:SF2">
    <property type="entry name" value="ZINC FINGER CCCH DOMAIN-CONTAINING PROTEIN 6"/>
    <property type="match status" value="1"/>
</dbReference>
<dbReference type="Proteomes" id="UP000504610">
    <property type="component" value="Unplaced"/>
</dbReference>
<dbReference type="GO" id="GO:0003677">
    <property type="term" value="F:DNA binding"/>
    <property type="evidence" value="ECO:0007669"/>
    <property type="project" value="UniProtKB-KW"/>
</dbReference>
<evidence type="ECO:0000256" key="4">
    <source>
        <dbReference type="ARBA" id="ARBA00023125"/>
    </source>
</evidence>
<organism evidence="8 9">
    <name type="scientific">Raphanus sativus</name>
    <name type="common">Radish</name>
    <name type="synonym">Raphanus raphanistrum var. sativus</name>
    <dbReference type="NCBI Taxonomy" id="3726"/>
    <lineage>
        <taxon>Eukaryota</taxon>
        <taxon>Viridiplantae</taxon>
        <taxon>Streptophyta</taxon>
        <taxon>Embryophyta</taxon>
        <taxon>Tracheophyta</taxon>
        <taxon>Spermatophyta</taxon>
        <taxon>Magnoliopsida</taxon>
        <taxon>eudicotyledons</taxon>
        <taxon>Gunneridae</taxon>
        <taxon>Pentapetalae</taxon>
        <taxon>rosids</taxon>
        <taxon>malvids</taxon>
        <taxon>Brassicales</taxon>
        <taxon>Brassicaceae</taxon>
        <taxon>Brassiceae</taxon>
        <taxon>Raphanus</taxon>
    </lineage>
</organism>
<feature type="domain" description="C3H1-type" evidence="7">
    <location>
        <begin position="356"/>
        <end position="384"/>
    </location>
</feature>
<feature type="region of interest" description="Disordered" evidence="6">
    <location>
        <begin position="385"/>
        <end position="412"/>
    </location>
</feature>
<evidence type="ECO:0000256" key="2">
    <source>
        <dbReference type="ARBA" id="ARBA00022771"/>
    </source>
</evidence>
<feature type="zinc finger region" description="C3H1-type" evidence="5">
    <location>
        <begin position="356"/>
        <end position="384"/>
    </location>
</feature>
<dbReference type="PANTHER" id="PTHR33400">
    <property type="entry name" value="ZINC FINGER CCCH DOMAIN-CONTAINING PROTEIN 6-RELATED"/>
    <property type="match status" value="1"/>
</dbReference>
<sequence length="412" mass="44909">MRALHKSKRVSWPPDFKLCQVRLFISEDSPSQVGSESQDHLQAKSHPSEDNLPPGFGGPLSANEPQIKLSDIPVIKWICSVRIVLDEEWRVVAGEESKEVETQNQRELRVLEAFYPGASAIPPNPSVLADVDNSDYDDQQTVVIPILPVEDDDIDPASDLPVQSGVDVVGTEPSRSDENTSVSSTLPAASEIMAALTAISNNKELGSGMIDQELLMKILSNPKLVENLVANSSGAGSVSSNAGSLYLSSTHEANGVTTSTPASSNGQYYPQPTPSLVYPPPTSSDQPNYGAPPARDASYYKSLIQQHGGERQEAPPPVQQHLGYRYNNPQPGGGLNPEMVNSNNNNNQRPPRDSKQKIMKPCMYFNSSRGCRNGANCLFQHDATAYQPRNPNNGNTNNPEMQTAKRMRFDRD</sequence>
<dbReference type="SUPFAM" id="SSF90229">
    <property type="entry name" value="CCCH zinc finger"/>
    <property type="match status" value="1"/>
</dbReference>
<dbReference type="GO" id="GO:0008270">
    <property type="term" value="F:zinc ion binding"/>
    <property type="evidence" value="ECO:0007669"/>
    <property type="project" value="UniProtKB-KW"/>
</dbReference>
<protein>
    <submittedName>
        <fullName evidence="9">Zinc finger CCCH domain-containing protein 6</fullName>
    </submittedName>
</protein>
<evidence type="ECO:0000256" key="5">
    <source>
        <dbReference type="PROSITE-ProRule" id="PRU00723"/>
    </source>
</evidence>
<keyword evidence="8" id="KW-1185">Reference proteome</keyword>
<keyword evidence="3 5" id="KW-0862">Zinc</keyword>
<feature type="compositionally biased region" description="Basic and acidic residues" evidence="6">
    <location>
        <begin position="37"/>
        <end position="49"/>
    </location>
</feature>
<keyword evidence="1 5" id="KW-0479">Metal-binding</keyword>
<name>A0A6J0KNG4_RAPSA</name>
<evidence type="ECO:0000256" key="3">
    <source>
        <dbReference type="ARBA" id="ARBA00022833"/>
    </source>
</evidence>
<feature type="compositionally biased region" description="Polar residues" evidence="6">
    <location>
        <begin position="254"/>
        <end position="270"/>
    </location>
</feature>
<dbReference type="InterPro" id="IPR000571">
    <property type="entry name" value="Znf_CCCH"/>
</dbReference>
<feature type="region of interest" description="Disordered" evidence="6">
    <location>
        <begin position="29"/>
        <end position="62"/>
    </location>
</feature>
<evidence type="ECO:0000313" key="8">
    <source>
        <dbReference type="Proteomes" id="UP000504610"/>
    </source>
</evidence>
<dbReference type="GeneID" id="108820956"/>
<evidence type="ECO:0000256" key="1">
    <source>
        <dbReference type="ARBA" id="ARBA00022723"/>
    </source>
</evidence>
<feature type="compositionally biased region" description="Pro residues" evidence="6">
    <location>
        <begin position="271"/>
        <end position="282"/>
    </location>
</feature>
<evidence type="ECO:0000313" key="9">
    <source>
        <dbReference type="RefSeq" id="XP_018449497.1"/>
    </source>
</evidence>
<dbReference type="RefSeq" id="XP_018449497.1">
    <property type="nucleotide sequence ID" value="XM_018593995.2"/>
</dbReference>